<reference evidence="2" key="2">
    <citation type="submission" date="2025-09" db="UniProtKB">
        <authorList>
            <consortium name="Ensembl"/>
        </authorList>
    </citation>
    <scope>IDENTIFICATION</scope>
</reference>
<dbReference type="Proteomes" id="UP000694568">
    <property type="component" value="Unplaced"/>
</dbReference>
<protein>
    <submittedName>
        <fullName evidence="2">Uncharacterized protein</fullName>
    </submittedName>
</protein>
<dbReference type="Ensembl" id="ENSSLUT00000055606.1">
    <property type="protein sequence ID" value="ENSSLUP00000054018.1"/>
    <property type="gene ID" value="ENSSLUG00000023392.1"/>
</dbReference>
<keyword evidence="3" id="KW-1185">Reference proteome</keyword>
<dbReference type="PANTHER" id="PTHR31751">
    <property type="entry name" value="SI:CH211-108C17.2-RELATED-RELATED"/>
    <property type="match status" value="1"/>
</dbReference>
<dbReference type="PANTHER" id="PTHR31751:SF44">
    <property type="entry name" value="SI:CH211-211K8.4-RELATED"/>
    <property type="match status" value="1"/>
</dbReference>
<sequence>MDQQHLFQKLLHGGKIGVSGDMRADSPGHSAQYGSYTLMHLDSNCIIDLQLVQSNEVGGSYHMEKEGLKRCLDLLDSNGLEVDYIVTDRHPQIQKYLRERSITHFYDVWHFEKGLSKKLDKVAQNKDCGVLKKWLRSIKNHVYWSATSSTSGPEKVAKWTSIVNHIQNVHLHENPLFPKCQHPDRVSRDPSKWFKPVALYKVEKILVNKRVVKDVEKLSHHYQTSSLEAFHNLILPTAAWLIYIISKLFCHFSLQLYFCRLYLAAMHYNENADREQATTSAGQPVFKVVFPKSRKGEVTARPVKTDPTYKYVEELMRLVFEAVFEDPTPFVEVLKSIPIPKDLASEHERPSKEEVVARHVSRFVQGTVGTLHTMHPDPETAGVSGVQYTMGLPP</sequence>
<name>A0A8D0AGB7_SANLU</name>
<evidence type="ECO:0000256" key="1">
    <source>
        <dbReference type="SAM" id="MobiDB-lite"/>
    </source>
</evidence>
<dbReference type="AlphaFoldDB" id="A0A8D0AGB7"/>
<evidence type="ECO:0000313" key="3">
    <source>
        <dbReference type="Proteomes" id="UP000694568"/>
    </source>
</evidence>
<organism evidence="2 3">
    <name type="scientific">Sander lucioperca</name>
    <name type="common">Pike-perch</name>
    <name type="synonym">Perca lucioperca</name>
    <dbReference type="NCBI Taxonomy" id="283035"/>
    <lineage>
        <taxon>Eukaryota</taxon>
        <taxon>Metazoa</taxon>
        <taxon>Chordata</taxon>
        <taxon>Craniata</taxon>
        <taxon>Vertebrata</taxon>
        <taxon>Euteleostomi</taxon>
        <taxon>Actinopterygii</taxon>
        <taxon>Neopterygii</taxon>
        <taxon>Teleostei</taxon>
        <taxon>Neoteleostei</taxon>
        <taxon>Acanthomorphata</taxon>
        <taxon>Eupercaria</taxon>
        <taxon>Perciformes</taxon>
        <taxon>Percoidei</taxon>
        <taxon>Percidae</taxon>
        <taxon>Luciopercinae</taxon>
        <taxon>Sander</taxon>
    </lineage>
</organism>
<dbReference type="GeneTree" id="ENSGT00940000163969"/>
<accession>A0A8D0AGB7</accession>
<feature type="region of interest" description="Disordered" evidence="1">
    <location>
        <begin position="370"/>
        <end position="394"/>
    </location>
</feature>
<reference evidence="2" key="1">
    <citation type="submission" date="2025-08" db="UniProtKB">
        <authorList>
            <consortium name="Ensembl"/>
        </authorList>
    </citation>
    <scope>IDENTIFICATION</scope>
</reference>
<proteinExistence type="predicted"/>
<evidence type="ECO:0000313" key="2">
    <source>
        <dbReference type="Ensembl" id="ENSSLUP00000054018.1"/>
    </source>
</evidence>